<feature type="compositionally biased region" description="Polar residues" evidence="2">
    <location>
        <begin position="58"/>
        <end position="72"/>
    </location>
</feature>
<feature type="region of interest" description="Disordered" evidence="2">
    <location>
        <begin position="1"/>
        <end position="72"/>
    </location>
</feature>
<accession>A0AA88GX21</accession>
<dbReference type="InterPro" id="IPR027417">
    <property type="entry name" value="P-loop_NTPase"/>
</dbReference>
<evidence type="ECO:0000259" key="3">
    <source>
        <dbReference type="Pfam" id="PF13401"/>
    </source>
</evidence>
<dbReference type="PANTHER" id="PTHR10763:SF26">
    <property type="entry name" value="CELL DIVISION CONTROL PROTEIN 6 HOMOLOG"/>
    <property type="match status" value="1"/>
</dbReference>
<feature type="domain" description="ORC1/DEAH AAA+ ATPase" evidence="3">
    <location>
        <begin position="120"/>
        <end position="229"/>
    </location>
</feature>
<evidence type="ECO:0000313" key="5">
    <source>
        <dbReference type="Proteomes" id="UP000816034"/>
    </source>
</evidence>
<dbReference type="GO" id="GO:0033314">
    <property type="term" value="P:mitotic DNA replication checkpoint signaling"/>
    <property type="evidence" value="ECO:0007669"/>
    <property type="project" value="TreeGrafter"/>
</dbReference>
<dbReference type="InterPro" id="IPR050311">
    <property type="entry name" value="ORC1/CDC6"/>
</dbReference>
<dbReference type="GO" id="GO:0005634">
    <property type="term" value="C:nucleus"/>
    <property type="evidence" value="ECO:0007669"/>
    <property type="project" value="TreeGrafter"/>
</dbReference>
<dbReference type="GO" id="GO:0016887">
    <property type="term" value="F:ATP hydrolysis activity"/>
    <property type="evidence" value="ECO:0007669"/>
    <property type="project" value="InterPro"/>
</dbReference>
<dbReference type="Pfam" id="PF13401">
    <property type="entry name" value="AAA_22"/>
    <property type="match status" value="1"/>
</dbReference>
<proteinExistence type="inferred from homology"/>
<dbReference type="GeneID" id="68093724"/>
<dbReference type="InterPro" id="IPR049945">
    <property type="entry name" value="AAA_22"/>
</dbReference>
<dbReference type="GO" id="GO:0006270">
    <property type="term" value="P:DNA replication initiation"/>
    <property type="evidence" value="ECO:0007669"/>
    <property type="project" value="TreeGrafter"/>
</dbReference>
<comment type="similarity">
    <text evidence="1">Belongs to the CDC6/cdc18 family.</text>
</comment>
<organism evidence="4 5">
    <name type="scientific">Naegleria lovaniensis</name>
    <name type="common">Amoeba</name>
    <dbReference type="NCBI Taxonomy" id="51637"/>
    <lineage>
        <taxon>Eukaryota</taxon>
        <taxon>Discoba</taxon>
        <taxon>Heterolobosea</taxon>
        <taxon>Tetramitia</taxon>
        <taxon>Eutetramitia</taxon>
        <taxon>Vahlkampfiidae</taxon>
        <taxon>Naegleria</taxon>
    </lineage>
</organism>
<protein>
    <recommendedName>
        <fullName evidence="3">ORC1/DEAH AAA+ ATPase domain-containing protein</fullName>
    </recommendedName>
</protein>
<reference evidence="4 5" key="1">
    <citation type="journal article" date="2018" name="BMC Genomics">
        <title>The genome of Naegleria lovaniensis, the basis for a comparative approach to unravel pathogenicity factors of the human pathogenic amoeba N. fowleri.</title>
        <authorList>
            <person name="Liechti N."/>
            <person name="Schurch N."/>
            <person name="Bruggmann R."/>
            <person name="Wittwer M."/>
        </authorList>
    </citation>
    <scope>NUCLEOTIDE SEQUENCE [LARGE SCALE GENOMIC DNA]</scope>
    <source>
        <strain evidence="4 5">ATCC 30569</strain>
    </source>
</reference>
<evidence type="ECO:0000313" key="4">
    <source>
        <dbReference type="EMBL" id="KAG2387674.1"/>
    </source>
</evidence>
<dbReference type="Gene3D" id="3.40.50.300">
    <property type="entry name" value="P-loop containing nucleotide triphosphate hydrolases"/>
    <property type="match status" value="1"/>
</dbReference>
<gene>
    <name evidence="4" type="ORF">C9374_001268</name>
</gene>
<evidence type="ECO:0000256" key="1">
    <source>
        <dbReference type="ARBA" id="ARBA00006184"/>
    </source>
</evidence>
<dbReference type="PANTHER" id="PTHR10763">
    <property type="entry name" value="CELL DIVISION CONTROL PROTEIN 6-RELATED"/>
    <property type="match status" value="1"/>
</dbReference>
<sequence>MKRIRPSTRTSHNCSDSNDEDISDEDHHDYEGDNDEDQQSSVSKKLKSSFRKNKTIRSETSTTNHQPSIESNSCHTSLKQCYQQALIHFNEECLNTVPHTRSEPYHTLLENIHSCIHRSKGMAMYVFGKSGTGKSFTIKKLIHDIQQDSQQMKHLFATIPIIDCLSEEIDSLQKLCKILHDHFTKRDSRNGSKAHLFTKSKKLRLIILDSADHLLKHKKVKEQIQKWTQHSSCIFIGITSTQIASHEHLIIFTPVPTEELSFILQEKLKFLLQRTSPPMMDKNLISIISKHFDEFDLRHVFKLIQMVITKCMEHSRPQVDMATFFQLASKEMSNTNPVTIISYLTLPQQRLLEILTRKEGIIRNVQDQLHGAQRKIALHDATHTRNRELSQPLSAIPWSSSSESEEVVMNYQDISSLVYHETVSLDHVIRLYQDYMKDFTNETMTYHEVKEMCRVLDDLKLVKLQSMKIEAMKDPWFQCGGGFSHPSSGNMTTNDNTIIPTIRASDATNTSNTATMSIASSNEGIASHILIDTITVLVSYEVVQEGIAKRKERTTTTTH</sequence>
<comment type="caution">
    <text evidence="4">The sequence shown here is derived from an EMBL/GenBank/DDBJ whole genome shotgun (WGS) entry which is preliminary data.</text>
</comment>
<dbReference type="RefSeq" id="XP_044551666.1">
    <property type="nucleotide sequence ID" value="XM_044688470.1"/>
</dbReference>
<name>A0AA88GX21_NAELO</name>
<dbReference type="AlphaFoldDB" id="A0AA88GX21"/>
<dbReference type="SUPFAM" id="SSF52540">
    <property type="entry name" value="P-loop containing nucleoside triphosphate hydrolases"/>
    <property type="match status" value="1"/>
</dbReference>
<dbReference type="GO" id="GO:0003688">
    <property type="term" value="F:DNA replication origin binding"/>
    <property type="evidence" value="ECO:0007669"/>
    <property type="project" value="TreeGrafter"/>
</dbReference>
<evidence type="ECO:0000256" key="2">
    <source>
        <dbReference type="SAM" id="MobiDB-lite"/>
    </source>
</evidence>
<feature type="compositionally biased region" description="Basic residues" evidence="2">
    <location>
        <begin position="44"/>
        <end position="55"/>
    </location>
</feature>
<dbReference type="EMBL" id="PYSW02000012">
    <property type="protein sequence ID" value="KAG2387674.1"/>
    <property type="molecule type" value="Genomic_DNA"/>
</dbReference>
<dbReference type="Proteomes" id="UP000816034">
    <property type="component" value="Unassembled WGS sequence"/>
</dbReference>
<keyword evidence="5" id="KW-1185">Reference proteome</keyword>